<gene>
    <name evidence="1" type="ORF">EDS130_LOCUS39475</name>
    <name evidence="2" type="ORF">XAT740_LOCUS38965</name>
</gene>
<name>A0A815SCQ8_ADIRI</name>
<evidence type="ECO:0000313" key="1">
    <source>
        <dbReference type="EMBL" id="CAF1450327.1"/>
    </source>
</evidence>
<dbReference type="AlphaFoldDB" id="A0A815SCQ8"/>
<sequence>MKSKDLQNVVLHKYEDGDGLNKIFRNLNGSLGLITITRWCKMSRDTGSIKLSTLPGVPRFARTSITI</sequence>
<evidence type="ECO:0000313" key="3">
    <source>
        <dbReference type="Proteomes" id="UP000663828"/>
    </source>
</evidence>
<dbReference type="Proteomes" id="UP000663852">
    <property type="component" value="Unassembled WGS sequence"/>
</dbReference>
<dbReference type="OrthoDB" id="10431926at2759"/>
<keyword evidence="3" id="KW-1185">Reference proteome</keyword>
<comment type="caution">
    <text evidence="2">The sequence shown here is derived from an EMBL/GenBank/DDBJ whole genome shotgun (WGS) entry which is preliminary data.</text>
</comment>
<proteinExistence type="predicted"/>
<accession>A0A815SCQ8</accession>
<reference evidence="2" key="1">
    <citation type="submission" date="2021-02" db="EMBL/GenBank/DDBJ databases">
        <authorList>
            <person name="Nowell W R."/>
        </authorList>
    </citation>
    <scope>NUCLEOTIDE SEQUENCE</scope>
</reference>
<protein>
    <submittedName>
        <fullName evidence="2">Uncharacterized protein</fullName>
    </submittedName>
</protein>
<dbReference type="EMBL" id="CAJNOJ010000444">
    <property type="protein sequence ID" value="CAF1450327.1"/>
    <property type="molecule type" value="Genomic_DNA"/>
</dbReference>
<organism evidence="2 3">
    <name type="scientific">Adineta ricciae</name>
    <name type="common">Rotifer</name>
    <dbReference type="NCBI Taxonomy" id="249248"/>
    <lineage>
        <taxon>Eukaryota</taxon>
        <taxon>Metazoa</taxon>
        <taxon>Spiralia</taxon>
        <taxon>Gnathifera</taxon>
        <taxon>Rotifera</taxon>
        <taxon>Eurotatoria</taxon>
        <taxon>Bdelloidea</taxon>
        <taxon>Adinetida</taxon>
        <taxon>Adinetidae</taxon>
        <taxon>Adineta</taxon>
    </lineage>
</organism>
<evidence type="ECO:0000313" key="2">
    <source>
        <dbReference type="EMBL" id="CAF1488841.1"/>
    </source>
</evidence>
<dbReference type="Proteomes" id="UP000663828">
    <property type="component" value="Unassembled WGS sequence"/>
</dbReference>
<dbReference type="EMBL" id="CAJNOR010004268">
    <property type="protein sequence ID" value="CAF1488841.1"/>
    <property type="molecule type" value="Genomic_DNA"/>
</dbReference>